<keyword evidence="7" id="KW-1185">Reference proteome</keyword>
<dbReference type="CDD" id="cd07377">
    <property type="entry name" value="WHTH_GntR"/>
    <property type="match status" value="1"/>
</dbReference>
<dbReference type="GO" id="GO:0003700">
    <property type="term" value="F:DNA-binding transcription factor activity"/>
    <property type="evidence" value="ECO:0007669"/>
    <property type="project" value="InterPro"/>
</dbReference>
<dbReference type="Proteomes" id="UP000298781">
    <property type="component" value="Chromosome"/>
</dbReference>
<dbReference type="GO" id="GO:0003677">
    <property type="term" value="F:DNA binding"/>
    <property type="evidence" value="ECO:0007669"/>
    <property type="project" value="UniProtKB-KW"/>
</dbReference>
<keyword evidence="1" id="KW-0805">Transcription regulation</keyword>
<evidence type="ECO:0000313" key="6">
    <source>
        <dbReference type="EMBL" id="QCI67584.1"/>
    </source>
</evidence>
<feature type="region of interest" description="Disordered" evidence="4">
    <location>
        <begin position="1"/>
        <end position="66"/>
    </location>
</feature>
<evidence type="ECO:0000313" key="7">
    <source>
        <dbReference type="Proteomes" id="UP000298781"/>
    </source>
</evidence>
<dbReference type="PROSITE" id="PS50949">
    <property type="entry name" value="HTH_GNTR"/>
    <property type="match status" value="1"/>
</dbReference>
<evidence type="ECO:0000256" key="1">
    <source>
        <dbReference type="ARBA" id="ARBA00023015"/>
    </source>
</evidence>
<dbReference type="AlphaFoldDB" id="A0A4D7B1W5"/>
<dbReference type="Gene3D" id="1.10.10.10">
    <property type="entry name" value="Winged helix-like DNA-binding domain superfamily/Winged helix DNA-binding domain"/>
    <property type="match status" value="1"/>
</dbReference>
<feature type="compositionally biased region" description="Low complexity" evidence="4">
    <location>
        <begin position="7"/>
        <end position="66"/>
    </location>
</feature>
<dbReference type="KEGG" id="pstg:E8M01_27175"/>
<name>A0A4D7B1W5_9HYPH</name>
<dbReference type="PANTHER" id="PTHR43537:SF45">
    <property type="entry name" value="GNTR FAMILY REGULATORY PROTEIN"/>
    <property type="match status" value="1"/>
</dbReference>
<dbReference type="Pfam" id="PF07729">
    <property type="entry name" value="FCD"/>
    <property type="match status" value="1"/>
</dbReference>
<sequence>MARKSTKTSATKTSATKTSATKTSATKTSASKTSATKTSATKAGGAKVGASKAPAGRTARGRTAATGSLTEQAYEAIKEKVITLYFLPGQYLNEQAICELLNLGRTPVHQALQRLQVEGLVDIVPRKGVIIQPDSIGQIIEILDARLVVETEIARKAAEKAEDPDVEALQVILDHHSSGQHGGGAIDAFVECDRAFHVKISEMSRNHVLGDFAKVLHERSTRSWYLHLWQTLDTAASDRQHRHVLAAIRARDGEAAAGAMREHLMSLRERVAHLQQTAPRRGLGHGH</sequence>
<dbReference type="InterPro" id="IPR000524">
    <property type="entry name" value="Tscrpt_reg_HTH_GntR"/>
</dbReference>
<accession>A0A4D7B1W5</accession>
<feature type="domain" description="HTH gntR-type" evidence="5">
    <location>
        <begin position="67"/>
        <end position="134"/>
    </location>
</feature>
<organism evidence="6 7">
    <name type="scientific">Phreatobacter stygius</name>
    <dbReference type="NCBI Taxonomy" id="1940610"/>
    <lineage>
        <taxon>Bacteria</taxon>
        <taxon>Pseudomonadati</taxon>
        <taxon>Pseudomonadota</taxon>
        <taxon>Alphaproteobacteria</taxon>
        <taxon>Hyphomicrobiales</taxon>
        <taxon>Phreatobacteraceae</taxon>
        <taxon>Phreatobacter</taxon>
    </lineage>
</organism>
<dbReference type="EMBL" id="CP039690">
    <property type="protein sequence ID" value="QCI67584.1"/>
    <property type="molecule type" value="Genomic_DNA"/>
</dbReference>
<dbReference type="SMART" id="SM00895">
    <property type="entry name" value="FCD"/>
    <property type="match status" value="1"/>
</dbReference>
<evidence type="ECO:0000256" key="3">
    <source>
        <dbReference type="ARBA" id="ARBA00023163"/>
    </source>
</evidence>
<keyword evidence="2" id="KW-0238">DNA-binding</keyword>
<dbReference type="InterPro" id="IPR008920">
    <property type="entry name" value="TF_FadR/GntR_C"/>
</dbReference>
<dbReference type="OrthoDB" id="9806293at2"/>
<dbReference type="InterPro" id="IPR036390">
    <property type="entry name" value="WH_DNA-bd_sf"/>
</dbReference>
<proteinExistence type="predicted"/>
<protein>
    <submittedName>
        <fullName evidence="6">FCD domain-containing protein</fullName>
    </submittedName>
</protein>
<reference evidence="6 7" key="1">
    <citation type="submission" date="2019-04" db="EMBL/GenBank/DDBJ databases">
        <title>Phreatobacter aquaticus sp. nov.</title>
        <authorList>
            <person name="Choi A."/>
        </authorList>
    </citation>
    <scope>NUCLEOTIDE SEQUENCE [LARGE SCALE GENOMIC DNA]</scope>
    <source>
        <strain evidence="6 7">KCTC 52518</strain>
    </source>
</reference>
<dbReference type="SUPFAM" id="SSF46785">
    <property type="entry name" value="Winged helix' DNA-binding domain"/>
    <property type="match status" value="1"/>
</dbReference>
<dbReference type="RefSeq" id="WP_136963014.1">
    <property type="nucleotide sequence ID" value="NZ_CP039690.1"/>
</dbReference>
<keyword evidence="3" id="KW-0804">Transcription</keyword>
<evidence type="ECO:0000259" key="5">
    <source>
        <dbReference type="PROSITE" id="PS50949"/>
    </source>
</evidence>
<dbReference type="SUPFAM" id="SSF48008">
    <property type="entry name" value="GntR ligand-binding domain-like"/>
    <property type="match status" value="1"/>
</dbReference>
<gene>
    <name evidence="6" type="ORF">E8M01_27175</name>
</gene>
<dbReference type="InterPro" id="IPR011711">
    <property type="entry name" value="GntR_C"/>
</dbReference>
<evidence type="ECO:0000256" key="2">
    <source>
        <dbReference type="ARBA" id="ARBA00023125"/>
    </source>
</evidence>
<dbReference type="PANTHER" id="PTHR43537">
    <property type="entry name" value="TRANSCRIPTIONAL REGULATOR, GNTR FAMILY"/>
    <property type="match status" value="1"/>
</dbReference>
<dbReference type="Gene3D" id="1.20.120.530">
    <property type="entry name" value="GntR ligand-binding domain-like"/>
    <property type="match status" value="1"/>
</dbReference>
<dbReference type="SMART" id="SM00345">
    <property type="entry name" value="HTH_GNTR"/>
    <property type="match status" value="1"/>
</dbReference>
<dbReference type="InterPro" id="IPR036388">
    <property type="entry name" value="WH-like_DNA-bd_sf"/>
</dbReference>
<evidence type="ECO:0000256" key="4">
    <source>
        <dbReference type="SAM" id="MobiDB-lite"/>
    </source>
</evidence>
<dbReference type="Pfam" id="PF00392">
    <property type="entry name" value="GntR"/>
    <property type="match status" value="1"/>
</dbReference>